<evidence type="ECO:0000313" key="2">
    <source>
        <dbReference type="Proteomes" id="UP000831701"/>
    </source>
</evidence>
<reference evidence="1" key="1">
    <citation type="submission" date="2022-04" db="EMBL/GenBank/DDBJ databases">
        <title>Jade perch genome.</title>
        <authorList>
            <person name="Chao B."/>
        </authorList>
    </citation>
    <scope>NUCLEOTIDE SEQUENCE</scope>
    <source>
        <strain evidence="1">CB-2022</strain>
    </source>
</reference>
<accession>A0ACB8X6R2</accession>
<organism evidence="1 2">
    <name type="scientific">Scortum barcoo</name>
    <name type="common">barcoo grunter</name>
    <dbReference type="NCBI Taxonomy" id="214431"/>
    <lineage>
        <taxon>Eukaryota</taxon>
        <taxon>Metazoa</taxon>
        <taxon>Chordata</taxon>
        <taxon>Craniata</taxon>
        <taxon>Vertebrata</taxon>
        <taxon>Euteleostomi</taxon>
        <taxon>Actinopterygii</taxon>
        <taxon>Neopterygii</taxon>
        <taxon>Teleostei</taxon>
        <taxon>Neoteleostei</taxon>
        <taxon>Acanthomorphata</taxon>
        <taxon>Eupercaria</taxon>
        <taxon>Centrarchiformes</taxon>
        <taxon>Terapontoidei</taxon>
        <taxon>Terapontidae</taxon>
        <taxon>Scortum</taxon>
    </lineage>
</organism>
<evidence type="ECO:0000313" key="1">
    <source>
        <dbReference type="EMBL" id="KAI3375821.1"/>
    </source>
</evidence>
<proteinExistence type="predicted"/>
<protein>
    <submittedName>
        <fullName evidence="1">Uncharacterized protein</fullName>
    </submittedName>
</protein>
<name>A0ACB8X6R2_9TELE</name>
<sequence length="590" mass="66320">MDAKDGVRFKRLLDESRWLLKSCRPNRQGAGGSLAGEGARRAGRAEQSPGGHNREPAGAPGRSWPGAQLKEIISTMQHKQKQAGERGRRAEREEEEEDEDRGRGDAGGRKEVRSKRSASEGGEGGERAGRLRWRVHQLEKEKLQLTSVHNQEVCRLQAELTRLRSSVERGEAQQVELQYQLTVSRRDADRAAELTASSRAPAVSRGAAESCRTSPGMPERRTGRLLQQEAEERDGLIRNLSSENQRLLRLLQKCEAEADRKEVNLGGGRSEGFYVLQDQEEVLEESGEEDGGAEEGERERGGAVRSEAEVSGVKHRGGASSSPGVKVQLCVFGTWRQALAVERSGQQEAQFSLREVERAFSLERERSAATERALQQTEYEQCKSDLSVALETEKKMNSDLTESLSGGEEASRQHTHTQLEQAEKRRSDSEEAFMIFLKHITETLQQHNNTTAAEGDAQQLPTQTQETTDRQLQDLLFASERLQEENQTLRQLTSDQSRQLEEAQQVSVRLEEEVTRLRLESSDWSTQRRDLQAELEREREERGGDCPPAEWTDLCEKKSVCVRELQRSQECVLSRLEAKREEEGGGVEQP</sequence>
<gene>
    <name evidence="1" type="ORF">L3Q82_003749</name>
</gene>
<dbReference type="EMBL" id="CM041532">
    <property type="protein sequence ID" value="KAI3375821.1"/>
    <property type="molecule type" value="Genomic_DNA"/>
</dbReference>
<comment type="caution">
    <text evidence="1">The sequence shown here is derived from an EMBL/GenBank/DDBJ whole genome shotgun (WGS) entry which is preliminary data.</text>
</comment>
<keyword evidence="2" id="KW-1185">Reference proteome</keyword>
<dbReference type="Proteomes" id="UP000831701">
    <property type="component" value="Chromosome 2"/>
</dbReference>